<protein>
    <recommendedName>
        <fullName evidence="5">Transmembrane protein</fullName>
    </recommendedName>
</protein>
<proteinExistence type="predicted"/>
<evidence type="ECO:0000313" key="3">
    <source>
        <dbReference type="EMBL" id="MFC1417531.1"/>
    </source>
</evidence>
<feature type="compositionally biased region" description="Acidic residues" evidence="1">
    <location>
        <begin position="325"/>
        <end position="340"/>
    </location>
</feature>
<keyword evidence="2" id="KW-1133">Transmembrane helix</keyword>
<comment type="caution">
    <text evidence="3">The sequence shown here is derived from an EMBL/GenBank/DDBJ whole genome shotgun (WGS) entry which is preliminary data.</text>
</comment>
<dbReference type="RefSeq" id="WP_380535739.1">
    <property type="nucleotide sequence ID" value="NZ_JBHFAB010000008.1"/>
</dbReference>
<organism evidence="3 4">
    <name type="scientific">Streptacidiphilus cavernicola</name>
    <dbReference type="NCBI Taxonomy" id="3342716"/>
    <lineage>
        <taxon>Bacteria</taxon>
        <taxon>Bacillati</taxon>
        <taxon>Actinomycetota</taxon>
        <taxon>Actinomycetes</taxon>
        <taxon>Kitasatosporales</taxon>
        <taxon>Streptomycetaceae</taxon>
        <taxon>Streptacidiphilus</taxon>
    </lineage>
</organism>
<accession>A0ABV6VVD7</accession>
<sequence>MDSAPFLQSEDRLDYARILEELLHNEQVRVALRRAPTGPNIEQLHTRAMVAFAEVSATAAAEYGYFVQLRDQARQTAVVPDWERIGGDEPTQWQAPESPFAAAERAGWVPLIAVLLPILSGLSGIVLLLFGWALRADGQSLGQPLVSAGLVAMVVCAASVCGDIIGLLLTANRDGHTPPDGRNPELYAELAKARETWHSALRDRGLLPFLLAQLGTVPRPPGPRPPGVSLVRARPRLGFSSPGFTSPGREGITDGLGQEPDEDGEAHFSSPGFTSPGPEGITDGLGQEVEPEQDDEPHFTSPGFTSPSFEVHRPDPGARSRFLPNEDDADLDLDVEEGRR</sequence>
<keyword evidence="2" id="KW-0812">Transmembrane</keyword>
<feature type="transmembrane region" description="Helical" evidence="2">
    <location>
        <begin position="145"/>
        <end position="169"/>
    </location>
</feature>
<dbReference type="EMBL" id="JBHFAB010000008">
    <property type="protein sequence ID" value="MFC1417531.1"/>
    <property type="molecule type" value="Genomic_DNA"/>
</dbReference>
<keyword evidence="2" id="KW-0472">Membrane</keyword>
<feature type="transmembrane region" description="Helical" evidence="2">
    <location>
        <begin position="108"/>
        <end position="133"/>
    </location>
</feature>
<evidence type="ECO:0000256" key="1">
    <source>
        <dbReference type="SAM" id="MobiDB-lite"/>
    </source>
</evidence>
<dbReference type="Proteomes" id="UP001592531">
    <property type="component" value="Unassembled WGS sequence"/>
</dbReference>
<evidence type="ECO:0000256" key="2">
    <source>
        <dbReference type="SAM" id="Phobius"/>
    </source>
</evidence>
<keyword evidence="4" id="KW-1185">Reference proteome</keyword>
<evidence type="ECO:0000313" key="4">
    <source>
        <dbReference type="Proteomes" id="UP001592531"/>
    </source>
</evidence>
<gene>
    <name evidence="3" type="ORF">ACEZDE_12825</name>
</gene>
<reference evidence="3 4" key="1">
    <citation type="submission" date="2024-09" db="EMBL/GenBank/DDBJ databases">
        <authorList>
            <person name="Lee S.D."/>
        </authorList>
    </citation>
    <scope>NUCLEOTIDE SEQUENCE [LARGE SCALE GENOMIC DNA]</scope>
    <source>
        <strain evidence="3 4">N8-3</strain>
    </source>
</reference>
<feature type="region of interest" description="Disordered" evidence="1">
    <location>
        <begin position="216"/>
        <end position="340"/>
    </location>
</feature>
<evidence type="ECO:0008006" key="5">
    <source>
        <dbReference type="Google" id="ProtNLM"/>
    </source>
</evidence>
<name>A0ABV6VVD7_9ACTN</name>